<gene>
    <name evidence="2" type="ORF">LEA_09507</name>
</gene>
<comment type="caution">
    <text evidence="2">The sequence shown here is derived from an EMBL/GenBank/DDBJ whole genome shotgun (WGS) entry which is preliminary data.</text>
</comment>
<keyword evidence="1" id="KW-0472">Membrane</keyword>
<organism evidence="2">
    <name type="scientific">human gut metagenome</name>
    <dbReference type="NCBI Taxonomy" id="408170"/>
    <lineage>
        <taxon>unclassified sequences</taxon>
        <taxon>metagenomes</taxon>
        <taxon>organismal metagenomes</taxon>
    </lineage>
</organism>
<reference evidence="2" key="1">
    <citation type="journal article" date="2013" name="Environ. Microbiol.">
        <title>Microbiota from the distal guts of lean and obese adolescents exhibit partial functional redundancy besides clear differences in community structure.</title>
        <authorList>
            <person name="Ferrer M."/>
            <person name="Ruiz A."/>
            <person name="Lanza F."/>
            <person name="Haange S.B."/>
            <person name="Oberbach A."/>
            <person name="Till H."/>
            <person name="Bargiela R."/>
            <person name="Campoy C."/>
            <person name="Segura M.T."/>
            <person name="Richter M."/>
            <person name="von Bergen M."/>
            <person name="Seifert J."/>
            <person name="Suarez A."/>
        </authorList>
    </citation>
    <scope>NUCLEOTIDE SEQUENCE</scope>
</reference>
<evidence type="ECO:0000256" key="1">
    <source>
        <dbReference type="SAM" id="Phobius"/>
    </source>
</evidence>
<keyword evidence="1" id="KW-1133">Transmembrane helix</keyword>
<feature type="non-terminal residue" evidence="2">
    <location>
        <position position="42"/>
    </location>
</feature>
<protein>
    <submittedName>
        <fullName evidence="2">Conserved hypothetical CHP02185, integral membrane</fullName>
    </submittedName>
</protein>
<evidence type="ECO:0000313" key="2">
    <source>
        <dbReference type="EMBL" id="EKC67037.1"/>
    </source>
</evidence>
<sequence length="42" mass="4643">MLTICGVLLGIIMLLTGMGWWCIPTGLIFGLISDFMMKACDY</sequence>
<dbReference type="Pfam" id="PF09605">
    <property type="entry name" value="Trep_Strep"/>
    <property type="match status" value="1"/>
</dbReference>
<dbReference type="InterPro" id="IPR011733">
    <property type="entry name" value="CHP02185_IM"/>
</dbReference>
<accession>K1T2C4</accession>
<proteinExistence type="predicted"/>
<feature type="transmembrane region" description="Helical" evidence="1">
    <location>
        <begin position="6"/>
        <end position="32"/>
    </location>
</feature>
<dbReference type="EMBL" id="AJWY01006371">
    <property type="protein sequence ID" value="EKC67037.1"/>
    <property type="molecule type" value="Genomic_DNA"/>
</dbReference>
<keyword evidence="1" id="KW-0812">Transmembrane</keyword>
<dbReference type="AlphaFoldDB" id="K1T2C4"/>
<name>K1T2C4_9ZZZZ</name>